<dbReference type="AlphaFoldDB" id="A0A7W8HH14"/>
<dbReference type="Pfam" id="PF03551">
    <property type="entry name" value="PadR"/>
    <property type="match status" value="1"/>
</dbReference>
<evidence type="ECO:0000259" key="2">
    <source>
        <dbReference type="Pfam" id="PF10400"/>
    </source>
</evidence>
<comment type="caution">
    <text evidence="3">The sequence shown here is derived from an EMBL/GenBank/DDBJ whole genome shotgun (WGS) entry which is preliminary data.</text>
</comment>
<evidence type="ECO:0000313" key="3">
    <source>
        <dbReference type="EMBL" id="MBB5271924.1"/>
    </source>
</evidence>
<dbReference type="InterPro" id="IPR036390">
    <property type="entry name" value="WH_DNA-bd_sf"/>
</dbReference>
<dbReference type="PANTHER" id="PTHR43252">
    <property type="entry name" value="TRANSCRIPTIONAL REGULATOR YQJI"/>
    <property type="match status" value="1"/>
</dbReference>
<dbReference type="InterPro" id="IPR005149">
    <property type="entry name" value="Tscrpt_reg_PadR_N"/>
</dbReference>
<proteinExistence type="predicted"/>
<dbReference type="InterPro" id="IPR036388">
    <property type="entry name" value="WH-like_DNA-bd_sf"/>
</dbReference>
<evidence type="ECO:0000313" key="4">
    <source>
        <dbReference type="Proteomes" id="UP000532440"/>
    </source>
</evidence>
<keyword evidence="4" id="KW-1185">Reference proteome</keyword>
<reference evidence="3 4" key="1">
    <citation type="submission" date="2020-08" db="EMBL/GenBank/DDBJ databases">
        <title>Genomic Encyclopedia of Type Strains, Phase IV (KMG-IV): sequencing the most valuable type-strain genomes for metagenomic binning, comparative biology and taxonomic classification.</title>
        <authorList>
            <person name="Goeker M."/>
        </authorList>
    </citation>
    <scope>NUCLEOTIDE SEQUENCE [LARGE SCALE GENOMIC DNA]</scope>
    <source>
        <strain evidence="3 4">DSM 29781</strain>
    </source>
</reference>
<dbReference type="Pfam" id="PF10400">
    <property type="entry name" value="Vir_act_alpha_C"/>
    <property type="match status" value="1"/>
</dbReference>
<dbReference type="InterPro" id="IPR018309">
    <property type="entry name" value="Tscrpt_reg_PadR_C"/>
</dbReference>
<name>A0A7W8HH14_9BURK</name>
<dbReference type="RefSeq" id="WP_183966843.1">
    <property type="nucleotide sequence ID" value="NZ_BAABEW010000023.1"/>
</dbReference>
<dbReference type="PANTHER" id="PTHR43252:SF4">
    <property type="entry name" value="TRANSCRIPTIONAL REGULATORY PROTEIN"/>
    <property type="match status" value="1"/>
</dbReference>
<dbReference type="GO" id="GO:0003677">
    <property type="term" value="F:DNA binding"/>
    <property type="evidence" value="ECO:0007669"/>
    <property type="project" value="UniProtKB-KW"/>
</dbReference>
<dbReference type="Gene3D" id="1.10.10.10">
    <property type="entry name" value="Winged helix-like DNA-binding domain superfamily/Winged helix DNA-binding domain"/>
    <property type="match status" value="1"/>
</dbReference>
<feature type="domain" description="Transcription regulator PadR C-terminal" evidence="2">
    <location>
        <begin position="91"/>
        <end position="173"/>
    </location>
</feature>
<dbReference type="Proteomes" id="UP000532440">
    <property type="component" value="Unassembled WGS sequence"/>
</dbReference>
<evidence type="ECO:0000259" key="1">
    <source>
        <dbReference type="Pfam" id="PF03551"/>
    </source>
</evidence>
<gene>
    <name evidence="3" type="ORF">HNQ70_001938</name>
</gene>
<accession>A0A7W8HH14</accession>
<protein>
    <submittedName>
        <fullName evidence="3">DNA-binding PadR family transcriptional regulator</fullName>
    </submittedName>
</protein>
<keyword evidence="3" id="KW-0238">DNA-binding</keyword>
<feature type="domain" description="Transcription regulator PadR N-terminal" evidence="1">
    <location>
        <begin position="7"/>
        <end position="79"/>
    </location>
</feature>
<organism evidence="3 4">
    <name type="scientific">Quisquiliibacterium transsilvanicum</name>
    <dbReference type="NCBI Taxonomy" id="1549638"/>
    <lineage>
        <taxon>Bacteria</taxon>
        <taxon>Pseudomonadati</taxon>
        <taxon>Pseudomonadota</taxon>
        <taxon>Betaproteobacteria</taxon>
        <taxon>Burkholderiales</taxon>
        <taxon>Burkholderiaceae</taxon>
        <taxon>Quisquiliibacterium</taxon>
    </lineage>
</organism>
<sequence length="179" mass="20790">MSLPHAILTALTERPATGAGLARRFDRSIGYFWQATHQQIYRELGRLEEAGWVASQPVEQGPGRQRAWRVLPAGKRELRRWTGSDLGSRTVRDEFFVRMRAEAALGQSGLDAQVREKLEEEKRMLALYREIEARDFSDEQMTRERRLQHLVLRSGIRMATQRIELYREALEILAMPAQR</sequence>
<dbReference type="SUPFAM" id="SSF46785">
    <property type="entry name" value="Winged helix' DNA-binding domain"/>
    <property type="match status" value="1"/>
</dbReference>
<dbReference type="EMBL" id="JACHGB010000004">
    <property type="protein sequence ID" value="MBB5271924.1"/>
    <property type="molecule type" value="Genomic_DNA"/>
</dbReference>
<dbReference type="Gene3D" id="6.10.140.190">
    <property type="match status" value="1"/>
</dbReference>